<keyword evidence="2" id="KW-1185">Reference proteome</keyword>
<comment type="caution">
    <text evidence="1">The sequence shown here is derived from an EMBL/GenBank/DDBJ whole genome shotgun (WGS) entry which is preliminary data.</text>
</comment>
<sequence>MPSKASAVASWVSTQSRRLFERLVLEKAPPKAFSETVASNEAARHVFSTYELAECIFLPLPMEDLVAAAKVCRNWHTVMETSAQFRQRLVDLSIIDLMIATKLCKS</sequence>
<gene>
    <name evidence="1" type="ORF">LTR37_007633</name>
</gene>
<organism evidence="1 2">
    <name type="scientific">Vermiconidia calcicola</name>
    <dbReference type="NCBI Taxonomy" id="1690605"/>
    <lineage>
        <taxon>Eukaryota</taxon>
        <taxon>Fungi</taxon>
        <taxon>Dikarya</taxon>
        <taxon>Ascomycota</taxon>
        <taxon>Pezizomycotina</taxon>
        <taxon>Dothideomycetes</taxon>
        <taxon>Dothideomycetidae</taxon>
        <taxon>Mycosphaerellales</taxon>
        <taxon>Extremaceae</taxon>
        <taxon>Vermiconidia</taxon>
    </lineage>
</organism>
<accession>A0ACC3NCQ5</accession>
<name>A0ACC3NCQ5_9PEZI</name>
<evidence type="ECO:0000313" key="2">
    <source>
        <dbReference type="Proteomes" id="UP001281147"/>
    </source>
</evidence>
<evidence type="ECO:0000313" key="1">
    <source>
        <dbReference type="EMBL" id="KAK3714653.1"/>
    </source>
</evidence>
<dbReference type="Proteomes" id="UP001281147">
    <property type="component" value="Unassembled WGS sequence"/>
</dbReference>
<dbReference type="EMBL" id="JAUTXU010000054">
    <property type="protein sequence ID" value="KAK3714653.1"/>
    <property type="molecule type" value="Genomic_DNA"/>
</dbReference>
<proteinExistence type="predicted"/>
<reference evidence="1" key="1">
    <citation type="submission" date="2023-07" db="EMBL/GenBank/DDBJ databases">
        <title>Black Yeasts Isolated from many extreme environments.</title>
        <authorList>
            <person name="Coleine C."/>
            <person name="Stajich J.E."/>
            <person name="Selbmann L."/>
        </authorList>
    </citation>
    <scope>NUCLEOTIDE SEQUENCE</scope>
    <source>
        <strain evidence="1">CCFEE 5714</strain>
    </source>
</reference>
<protein>
    <submittedName>
        <fullName evidence="1">Uncharacterized protein</fullName>
    </submittedName>
</protein>